<dbReference type="PROSITE" id="PS01307">
    <property type="entry name" value="MOTA"/>
    <property type="match status" value="1"/>
</dbReference>
<evidence type="ECO:0000256" key="5">
    <source>
        <dbReference type="ARBA" id="ARBA00022500"/>
    </source>
</evidence>
<proteinExistence type="inferred from homology"/>
<feature type="domain" description="MotA/TolQ/ExbB proton channel" evidence="14">
    <location>
        <begin position="99"/>
        <end position="218"/>
    </location>
</feature>
<evidence type="ECO:0000256" key="1">
    <source>
        <dbReference type="ARBA" id="ARBA00004651"/>
    </source>
</evidence>
<reference evidence="16 18" key="1">
    <citation type="submission" date="2017-12" db="EMBL/GenBank/DDBJ databases">
        <title>Complete genome sequence of Herbivorax saccincola GGR1, a novel Cellulosome-producing hydrolytic bacterium in a thermophilic biogas plant, established by Illumina and Nanopore MinION sequencing.</title>
        <authorList>
            <person name="Pechtl A."/>
            <person name="Ruckert C."/>
            <person name="Koeck D.E."/>
            <person name="Maus I."/>
            <person name="Winkler A."/>
            <person name="Kalinowski J."/>
            <person name="Puhler A."/>
            <person name="Schwarz W.W."/>
            <person name="Zverlov V.V."/>
            <person name="Schluter A."/>
            <person name="Liebl W."/>
        </authorList>
    </citation>
    <scope>NUCLEOTIDE SEQUENCE [LARGE SCALE GENOMIC DNA]</scope>
    <source>
        <strain evidence="16">GGR1</strain>
        <strain evidence="18">SR1</strain>
    </source>
</reference>
<dbReference type="KEGG" id="hsc:HVS_01730"/>
<dbReference type="InterPro" id="IPR000540">
    <property type="entry name" value="Flag_MotA_CS"/>
</dbReference>
<dbReference type="PANTHER" id="PTHR30433">
    <property type="entry name" value="CHEMOTAXIS PROTEIN MOTA"/>
    <property type="match status" value="1"/>
</dbReference>
<feature type="compositionally biased region" description="Basic and acidic residues" evidence="12">
    <location>
        <begin position="250"/>
        <end position="260"/>
    </location>
</feature>
<sequence>MDIATLIGIIVGVACIIVTIVLEGNILVYWSLTSVFVTVGGGIASILVSYRIGEIAKVMKVVVKVFKGKELQPQDTIRLLVDLSLKARKEGLLSLEADQENIEDSFLKQSLQLVVDGVEPEVIVESMDLEIENMQMRHSKGAGIFRSLASLFPAWGMIGTLIGLINLLQSLDDPSNIGPAMALALITTLYGSVLANFICTPIATKLELKSKEEIQEKRMIIEGILSIQSGENPRILEHKLRTFLSPQQKEQYDRESEQAESRSSQIKDAVTE</sequence>
<comment type="subcellular location">
    <subcellularLocation>
        <location evidence="1">Cell membrane</location>
        <topology evidence="1">Multi-pass membrane protein</topology>
    </subcellularLocation>
</comment>
<evidence type="ECO:0000256" key="12">
    <source>
        <dbReference type="SAM" id="MobiDB-lite"/>
    </source>
</evidence>
<dbReference type="EMBL" id="NEMB01000003">
    <property type="protein sequence ID" value="PQQ65490.1"/>
    <property type="molecule type" value="Genomic_DNA"/>
</dbReference>
<evidence type="ECO:0000256" key="13">
    <source>
        <dbReference type="SAM" id="Phobius"/>
    </source>
</evidence>
<feature type="transmembrane region" description="Helical" evidence="13">
    <location>
        <begin position="28"/>
        <end position="50"/>
    </location>
</feature>
<evidence type="ECO:0000259" key="14">
    <source>
        <dbReference type="Pfam" id="PF01618"/>
    </source>
</evidence>
<accession>A0A2K9DYT3</accession>
<comment type="similarity">
    <text evidence="2">Belongs to the MotA family.</text>
</comment>
<evidence type="ECO:0000256" key="9">
    <source>
        <dbReference type="ARBA" id="ARBA00022989"/>
    </source>
</evidence>
<evidence type="ECO:0000313" key="16">
    <source>
        <dbReference type="EMBL" id="AUG56309.1"/>
    </source>
</evidence>
<evidence type="ECO:0000256" key="10">
    <source>
        <dbReference type="ARBA" id="ARBA00023065"/>
    </source>
</evidence>
<feature type="transmembrane region" description="Helical" evidence="13">
    <location>
        <begin position="144"/>
        <end position="168"/>
    </location>
</feature>
<evidence type="ECO:0000256" key="6">
    <source>
        <dbReference type="ARBA" id="ARBA00022692"/>
    </source>
</evidence>
<evidence type="ECO:0000256" key="2">
    <source>
        <dbReference type="ARBA" id="ARBA00008038"/>
    </source>
</evidence>
<reference evidence="17 19" key="2">
    <citation type="journal article" date="2018" name="Syst. Appl. Microbiol.">
        <title>Characterization and high-quality draft genome sequence of Herbivorax saccincola A7, an anaerobic, alkaliphilic, thermophilic, cellulolytic, and xylanolytic bacterium.</title>
        <authorList>
            <person name="Aikawa S."/>
            <person name="Baramee S."/>
            <person name="Sermsathanaswadi J."/>
            <person name="Thianheng P."/>
            <person name="Tachaapaikoon C."/>
            <person name="Shikata A."/>
            <person name="Waeonukul R."/>
            <person name="Pason P."/>
            <person name="Ratanakhanokchai K."/>
            <person name="Kosugi A."/>
        </authorList>
    </citation>
    <scope>NUCLEOTIDE SEQUENCE [LARGE SCALE GENOMIC DNA]</scope>
    <source>
        <strain evidence="17 19">A7</strain>
    </source>
</reference>
<gene>
    <name evidence="16" type="primary">pomA</name>
    <name evidence="17" type="ORF">B9R14_01050</name>
    <name evidence="16" type="ORF">HVS_01730</name>
</gene>
<dbReference type="InterPro" id="IPR047055">
    <property type="entry name" value="MotA-like"/>
</dbReference>
<evidence type="ECO:0000256" key="11">
    <source>
        <dbReference type="ARBA" id="ARBA00023136"/>
    </source>
</evidence>
<dbReference type="RefSeq" id="WP_101298728.1">
    <property type="nucleotide sequence ID" value="NZ_CP025197.1"/>
</dbReference>
<evidence type="ECO:0000259" key="15">
    <source>
        <dbReference type="Pfam" id="PF20560"/>
    </source>
</evidence>
<dbReference type="Proteomes" id="UP000233534">
    <property type="component" value="Chromosome"/>
</dbReference>
<dbReference type="EMBL" id="CP025197">
    <property type="protein sequence ID" value="AUG56309.1"/>
    <property type="molecule type" value="Genomic_DNA"/>
</dbReference>
<dbReference type="GO" id="GO:1902600">
    <property type="term" value="P:proton transmembrane transport"/>
    <property type="evidence" value="ECO:0007669"/>
    <property type="project" value="UniProtKB-KW"/>
</dbReference>
<evidence type="ECO:0000256" key="4">
    <source>
        <dbReference type="ARBA" id="ARBA00022475"/>
    </source>
</evidence>
<evidence type="ECO:0000313" key="17">
    <source>
        <dbReference type="EMBL" id="PQQ65490.1"/>
    </source>
</evidence>
<dbReference type="GO" id="GO:0005886">
    <property type="term" value="C:plasma membrane"/>
    <property type="evidence" value="ECO:0007669"/>
    <property type="project" value="UniProtKB-SubCell"/>
</dbReference>
<dbReference type="OrthoDB" id="9806929at2"/>
<dbReference type="Proteomes" id="UP000239720">
    <property type="component" value="Unassembled WGS sequence"/>
</dbReference>
<keyword evidence="3" id="KW-0813">Transport</keyword>
<feature type="transmembrane region" description="Helical" evidence="13">
    <location>
        <begin position="5"/>
        <end position="22"/>
    </location>
</feature>
<protein>
    <submittedName>
        <fullName evidence="16">Chemotaxis protein PomA</fullName>
    </submittedName>
    <submittedName>
        <fullName evidence="17">Motility protein A</fullName>
    </submittedName>
</protein>
<keyword evidence="7" id="KW-0283">Flagellar rotation</keyword>
<keyword evidence="5" id="KW-0145">Chemotaxis</keyword>
<feature type="region of interest" description="Disordered" evidence="12">
    <location>
        <begin position="246"/>
        <end position="272"/>
    </location>
</feature>
<evidence type="ECO:0000313" key="18">
    <source>
        <dbReference type="Proteomes" id="UP000233534"/>
    </source>
</evidence>
<dbReference type="InterPro" id="IPR002898">
    <property type="entry name" value="MotA_ExbB_proton_chnl"/>
</dbReference>
<dbReference type="PANTHER" id="PTHR30433:SF2">
    <property type="entry name" value="MOTILITY PROTEIN A"/>
    <property type="match status" value="1"/>
</dbReference>
<organism evidence="16 18">
    <name type="scientific">Acetivibrio saccincola</name>
    <dbReference type="NCBI Taxonomy" id="1677857"/>
    <lineage>
        <taxon>Bacteria</taxon>
        <taxon>Bacillati</taxon>
        <taxon>Bacillota</taxon>
        <taxon>Clostridia</taxon>
        <taxon>Eubacteriales</taxon>
        <taxon>Oscillospiraceae</taxon>
        <taxon>Acetivibrio</taxon>
    </lineage>
</organism>
<keyword evidence="9 13" id="KW-1133">Transmembrane helix</keyword>
<evidence type="ECO:0000313" key="19">
    <source>
        <dbReference type="Proteomes" id="UP000239720"/>
    </source>
</evidence>
<feature type="transmembrane region" description="Helical" evidence="13">
    <location>
        <begin position="180"/>
        <end position="203"/>
    </location>
</feature>
<keyword evidence="18" id="KW-1185">Reference proteome</keyword>
<dbReference type="Pfam" id="PF01618">
    <property type="entry name" value="MotA_ExbB"/>
    <property type="match status" value="1"/>
</dbReference>
<dbReference type="GO" id="GO:0071978">
    <property type="term" value="P:bacterial-type flagellum-dependent swarming motility"/>
    <property type="evidence" value="ECO:0007669"/>
    <property type="project" value="InterPro"/>
</dbReference>
<keyword evidence="11 13" id="KW-0472">Membrane</keyword>
<dbReference type="AlphaFoldDB" id="A0A2K9DYT3"/>
<keyword evidence="6 13" id="KW-0812">Transmembrane</keyword>
<name>A0A2K9DYT3_9FIRM</name>
<feature type="domain" description="Motility protein A N-terminal" evidence="15">
    <location>
        <begin position="6"/>
        <end position="91"/>
    </location>
</feature>
<dbReference type="GO" id="GO:0006935">
    <property type="term" value="P:chemotaxis"/>
    <property type="evidence" value="ECO:0007669"/>
    <property type="project" value="UniProtKB-KW"/>
</dbReference>
<evidence type="ECO:0000256" key="8">
    <source>
        <dbReference type="ARBA" id="ARBA00022781"/>
    </source>
</evidence>
<dbReference type="InterPro" id="IPR046786">
    <property type="entry name" value="MotA_N"/>
</dbReference>
<evidence type="ECO:0000256" key="7">
    <source>
        <dbReference type="ARBA" id="ARBA00022779"/>
    </source>
</evidence>
<keyword evidence="4" id="KW-1003">Cell membrane</keyword>
<keyword evidence="10" id="KW-0406">Ion transport</keyword>
<evidence type="ECO:0000256" key="3">
    <source>
        <dbReference type="ARBA" id="ARBA00022448"/>
    </source>
</evidence>
<keyword evidence="8" id="KW-0375">Hydrogen ion transport</keyword>
<dbReference type="Pfam" id="PF20560">
    <property type="entry name" value="MotA_N"/>
    <property type="match status" value="1"/>
</dbReference>